<keyword evidence="2" id="KW-1185">Reference proteome</keyword>
<dbReference type="AlphaFoldDB" id="A0A8J7LD82"/>
<dbReference type="EMBL" id="JAECZC010000062">
    <property type="protein sequence ID" value="MBH8565536.1"/>
    <property type="molecule type" value="Genomic_DNA"/>
</dbReference>
<gene>
    <name evidence="1" type="ORF">I8748_25740</name>
</gene>
<proteinExistence type="predicted"/>
<name>A0A8J7LD82_9NOST</name>
<accession>A0A8J7LD82</accession>
<protein>
    <submittedName>
        <fullName evidence="1">Uncharacterized protein</fullName>
    </submittedName>
</protein>
<dbReference type="Proteomes" id="UP000632766">
    <property type="component" value="Unassembled WGS sequence"/>
</dbReference>
<evidence type="ECO:0000313" key="2">
    <source>
        <dbReference type="Proteomes" id="UP000632766"/>
    </source>
</evidence>
<dbReference type="RefSeq" id="WP_198127324.1">
    <property type="nucleotide sequence ID" value="NZ_JAECZC010000062.1"/>
</dbReference>
<organism evidence="1 2">
    <name type="scientific">Amazonocrinis nigriterrae CENA67</name>
    <dbReference type="NCBI Taxonomy" id="2794033"/>
    <lineage>
        <taxon>Bacteria</taxon>
        <taxon>Bacillati</taxon>
        <taxon>Cyanobacteriota</taxon>
        <taxon>Cyanophyceae</taxon>
        <taxon>Nostocales</taxon>
        <taxon>Nostocaceae</taxon>
        <taxon>Amazonocrinis</taxon>
        <taxon>Amazonocrinis nigriterrae</taxon>
    </lineage>
</organism>
<comment type="caution">
    <text evidence="1">The sequence shown here is derived from an EMBL/GenBank/DDBJ whole genome shotgun (WGS) entry which is preliminary data.</text>
</comment>
<evidence type="ECO:0000313" key="1">
    <source>
        <dbReference type="EMBL" id="MBH8565536.1"/>
    </source>
</evidence>
<sequence>MRSPLFVESDRCNLKKILDKVCQEKLDKLQADRTYNFVKALSCAIALLEKENGHQ</sequence>
<reference evidence="1 2" key="1">
    <citation type="journal article" date="2021" name="Int. J. Syst. Evol. Microbiol.">
        <title>Amazonocrinis nigriterrae gen. nov., sp. nov., Atlanticothrix silvestris gen. nov., sp. nov. and Dendronalium phyllosphericum gen. nov., sp. nov., nostocacean cyanobacteria from Brazilian environments.</title>
        <authorList>
            <person name="Alvarenga D.O."/>
            <person name="Andreote A.P.D."/>
            <person name="Branco L.H.Z."/>
            <person name="Delbaje E."/>
            <person name="Cruz R.B."/>
            <person name="Varani A.M."/>
            <person name="Fiore M.F."/>
        </authorList>
    </citation>
    <scope>NUCLEOTIDE SEQUENCE [LARGE SCALE GENOMIC DNA]</scope>
    <source>
        <strain evidence="1 2">CENA67</strain>
    </source>
</reference>